<evidence type="ECO:0000313" key="8">
    <source>
        <dbReference type="Proteomes" id="UP001589776"/>
    </source>
</evidence>
<evidence type="ECO:0000256" key="1">
    <source>
        <dbReference type="ARBA" id="ARBA00004141"/>
    </source>
</evidence>
<evidence type="ECO:0000313" key="7">
    <source>
        <dbReference type="EMBL" id="MFC0212363.1"/>
    </source>
</evidence>
<feature type="transmembrane region" description="Helical" evidence="6">
    <location>
        <begin position="155"/>
        <end position="179"/>
    </location>
</feature>
<evidence type="ECO:0000256" key="5">
    <source>
        <dbReference type="ARBA" id="ARBA00023136"/>
    </source>
</evidence>
<feature type="transmembrane region" description="Helical" evidence="6">
    <location>
        <begin position="12"/>
        <end position="29"/>
    </location>
</feature>
<dbReference type="NCBIfam" id="TIGR02872">
    <property type="entry name" value="spore_ytvI"/>
    <property type="match status" value="1"/>
</dbReference>
<accession>A0ABV6DI90</accession>
<gene>
    <name evidence="7" type="primary">ytvI</name>
    <name evidence="7" type="ORF">ACFFK0_07800</name>
</gene>
<feature type="transmembrane region" description="Helical" evidence="6">
    <location>
        <begin position="317"/>
        <end position="344"/>
    </location>
</feature>
<protein>
    <submittedName>
        <fullName evidence="7">Sporulation integral membrane protein YtvI</fullName>
    </submittedName>
</protein>
<dbReference type="InterPro" id="IPR002549">
    <property type="entry name" value="AI-2E-like"/>
</dbReference>
<sequence>MILFWRKYWRTAFDIAILLFTVYIFMLLFSYLYRIATPIFLAFVIYLIIEPFARFMNRRGIKKSIASAISTLIFVLVILSALTGAGVLMVSQTIAISAKFGDYTILLQEQIALRAEEINERYQALPEEVVNNIKEYAGRLVAYLTTIAKNFLTTLVGLLTSVSTFVVNFVIGIILAYFLSIEIDTWKRLAEERTPSTFKAVFQFLRENVIKGIVTYLKAQLKLISITFFLIFIGLLVLGVSNAFTLAVLSAIFDILPLLGVPVLFIPWILYLLIVGNTKLAIALTVLLVITMVVRQISEPKITGDSLGVSAFTMLSFIIISLSLFGVAGLFLAPILIITIKALLDQGHLQRWIRLPVGEYEQK</sequence>
<keyword evidence="5 6" id="KW-0472">Membrane</keyword>
<dbReference type="InterPro" id="IPR014227">
    <property type="entry name" value="YtvI-like"/>
</dbReference>
<proteinExistence type="inferred from homology"/>
<dbReference type="PANTHER" id="PTHR21716:SF68">
    <property type="entry name" value="TRANSPORT PROTEIN YTVI-RELATED"/>
    <property type="match status" value="1"/>
</dbReference>
<feature type="transmembrane region" description="Helical" evidence="6">
    <location>
        <begin position="35"/>
        <end position="53"/>
    </location>
</feature>
<keyword evidence="3 6" id="KW-0812">Transmembrane</keyword>
<keyword evidence="8" id="KW-1185">Reference proteome</keyword>
<evidence type="ECO:0000256" key="2">
    <source>
        <dbReference type="ARBA" id="ARBA00009773"/>
    </source>
</evidence>
<keyword evidence="4 6" id="KW-1133">Transmembrane helix</keyword>
<evidence type="ECO:0000256" key="3">
    <source>
        <dbReference type="ARBA" id="ARBA00022692"/>
    </source>
</evidence>
<dbReference type="RefSeq" id="WP_377469514.1">
    <property type="nucleotide sequence ID" value="NZ_JBHLWN010000029.1"/>
</dbReference>
<dbReference type="EMBL" id="JBHLWN010000029">
    <property type="protein sequence ID" value="MFC0212363.1"/>
    <property type="molecule type" value="Genomic_DNA"/>
</dbReference>
<name>A0ABV6DI90_9BACL</name>
<feature type="transmembrane region" description="Helical" evidence="6">
    <location>
        <begin position="255"/>
        <end position="273"/>
    </location>
</feature>
<comment type="caution">
    <text evidence="7">The sequence shown here is derived from an EMBL/GenBank/DDBJ whole genome shotgun (WGS) entry which is preliminary data.</text>
</comment>
<evidence type="ECO:0000256" key="6">
    <source>
        <dbReference type="SAM" id="Phobius"/>
    </source>
</evidence>
<dbReference type="Pfam" id="PF01594">
    <property type="entry name" value="AI-2E_transport"/>
    <property type="match status" value="1"/>
</dbReference>
<dbReference type="PANTHER" id="PTHR21716">
    <property type="entry name" value="TRANSMEMBRANE PROTEIN"/>
    <property type="match status" value="1"/>
</dbReference>
<dbReference type="Proteomes" id="UP001589776">
    <property type="component" value="Unassembled WGS sequence"/>
</dbReference>
<comment type="subcellular location">
    <subcellularLocation>
        <location evidence="1">Membrane</location>
        <topology evidence="1">Multi-pass membrane protein</topology>
    </subcellularLocation>
</comment>
<feature type="transmembrane region" description="Helical" evidence="6">
    <location>
        <begin position="226"/>
        <end position="249"/>
    </location>
</feature>
<reference evidence="7 8" key="1">
    <citation type="submission" date="2024-09" db="EMBL/GenBank/DDBJ databases">
        <authorList>
            <person name="Sun Q."/>
            <person name="Mori K."/>
        </authorList>
    </citation>
    <scope>NUCLEOTIDE SEQUENCE [LARGE SCALE GENOMIC DNA]</scope>
    <source>
        <strain evidence="7 8">CCM 7759</strain>
    </source>
</reference>
<comment type="similarity">
    <text evidence="2">Belongs to the autoinducer-2 exporter (AI-2E) (TC 2.A.86) family.</text>
</comment>
<organism evidence="7 8">
    <name type="scientific">Paenibacillus chartarius</name>
    <dbReference type="NCBI Taxonomy" id="747481"/>
    <lineage>
        <taxon>Bacteria</taxon>
        <taxon>Bacillati</taxon>
        <taxon>Bacillota</taxon>
        <taxon>Bacilli</taxon>
        <taxon>Bacillales</taxon>
        <taxon>Paenibacillaceae</taxon>
        <taxon>Paenibacillus</taxon>
    </lineage>
</organism>
<evidence type="ECO:0000256" key="4">
    <source>
        <dbReference type="ARBA" id="ARBA00022989"/>
    </source>
</evidence>
<feature type="transmembrane region" description="Helical" evidence="6">
    <location>
        <begin position="65"/>
        <end position="90"/>
    </location>
</feature>
<feature type="transmembrane region" description="Helical" evidence="6">
    <location>
        <begin position="280"/>
        <end position="297"/>
    </location>
</feature>